<organism evidence="6 7">
    <name type="scientific">Ceratobasidium theobromae</name>
    <dbReference type="NCBI Taxonomy" id="1582974"/>
    <lineage>
        <taxon>Eukaryota</taxon>
        <taxon>Fungi</taxon>
        <taxon>Dikarya</taxon>
        <taxon>Basidiomycota</taxon>
        <taxon>Agaricomycotina</taxon>
        <taxon>Agaricomycetes</taxon>
        <taxon>Cantharellales</taxon>
        <taxon>Ceratobasidiaceae</taxon>
        <taxon>Ceratobasidium</taxon>
    </lineage>
</organism>
<dbReference type="PROSITE" id="PS51783">
    <property type="entry name" value="PH_BEACH"/>
    <property type="match status" value="1"/>
</dbReference>
<dbReference type="Gene3D" id="1.10.1540.10">
    <property type="entry name" value="BEACH domain"/>
    <property type="match status" value="1"/>
</dbReference>
<feature type="domain" description="BEACH" evidence="4">
    <location>
        <begin position="1427"/>
        <end position="1715"/>
    </location>
</feature>
<dbReference type="SUPFAM" id="SSF81837">
    <property type="entry name" value="BEACH domain"/>
    <property type="match status" value="1"/>
</dbReference>
<dbReference type="EMBL" id="SSOP01000399">
    <property type="protein sequence ID" value="KAB5588647.1"/>
    <property type="molecule type" value="Genomic_DNA"/>
</dbReference>
<dbReference type="Pfam" id="PF13385">
    <property type="entry name" value="Laminin_G_3"/>
    <property type="match status" value="1"/>
</dbReference>
<dbReference type="PROSITE" id="PS50197">
    <property type="entry name" value="BEACH"/>
    <property type="match status" value="1"/>
</dbReference>
<comment type="caution">
    <text evidence="6">The sequence shown here is derived from an EMBL/GenBank/DDBJ whole genome shotgun (WGS) entry which is preliminary data.</text>
</comment>
<feature type="region of interest" description="Disordered" evidence="3">
    <location>
        <begin position="483"/>
        <end position="515"/>
    </location>
</feature>
<dbReference type="SUPFAM" id="SSF50729">
    <property type="entry name" value="PH domain-like"/>
    <property type="match status" value="1"/>
</dbReference>
<evidence type="ECO:0000259" key="4">
    <source>
        <dbReference type="PROSITE" id="PS50197"/>
    </source>
</evidence>
<dbReference type="Proteomes" id="UP000383932">
    <property type="component" value="Unassembled WGS sequence"/>
</dbReference>
<accession>A0A5N5QB81</accession>
<dbReference type="InterPro" id="IPR015943">
    <property type="entry name" value="WD40/YVTN_repeat-like_dom_sf"/>
</dbReference>
<keyword evidence="2" id="KW-0677">Repeat</keyword>
<protein>
    <submittedName>
        <fullName evidence="6">Beige protein</fullName>
    </submittedName>
</protein>
<dbReference type="PANTHER" id="PTHR46108">
    <property type="entry name" value="BLUE CHEESE"/>
    <property type="match status" value="1"/>
</dbReference>
<evidence type="ECO:0000313" key="6">
    <source>
        <dbReference type="EMBL" id="KAB5588647.1"/>
    </source>
</evidence>
<dbReference type="Pfam" id="PF23295">
    <property type="entry name" value="Arm_4"/>
    <property type="match status" value="1"/>
</dbReference>
<dbReference type="InterPro" id="IPR056252">
    <property type="entry name" value="Alfy-like_Arm-like"/>
</dbReference>
<dbReference type="InterPro" id="IPR036322">
    <property type="entry name" value="WD40_repeat_dom_sf"/>
</dbReference>
<dbReference type="SUPFAM" id="SSF50978">
    <property type="entry name" value="WD40 repeat-like"/>
    <property type="match status" value="1"/>
</dbReference>
<evidence type="ECO:0000256" key="2">
    <source>
        <dbReference type="ARBA" id="ARBA00022737"/>
    </source>
</evidence>
<evidence type="ECO:0000259" key="5">
    <source>
        <dbReference type="PROSITE" id="PS51783"/>
    </source>
</evidence>
<feature type="compositionally biased region" description="Polar residues" evidence="3">
    <location>
        <begin position="483"/>
        <end position="492"/>
    </location>
</feature>
<sequence>MLKSLLTPLKTRFEATLRNEAPEAVPESPEDFERDARIETMRMVVQSINAVDDDSARMDLLGEASRLMQLDPTTKDVFREMDGFLILMSVLSSSAFSVTNSPATVFDKGMQVFSSAMMNHYLNQSHFKNDVGYAPLESAISDYLNRPEPSTQSAVLSSLAAFIFQLPSLSSFLPTIDSESGDDSDTTIAFIDDYVTQLDTPAAQIIHPLAIPIFLRVAWSLDNNTYSYAIAKLFERLAAVSYANRAAMAGSGIVRIIWDRLYPIHASKFQGETPELGKLPTSESNSLQKLLRRVMDVGAPLFDLKYLFKCTSNTNTIGLRALSSLKGNPHARWPSFLAFRGDHSGLDVKNVNMRGKGISVLLWIYIEHRSPLPVQLLGFLSSDSRGDQYTIFAIVLKPDGELAIQPSFRKSMDAVDLQHWISLPGSMAQRGRWTHLALTWAPGEAGLRFYIDGHLTDTLSTIAYPRFSQAHVYYGSSPLEKSIPNSNPQIAPTSRPEPRHTRSYSSYTSQSSLPSINPPPSQFYISSTHILNTPLSPSIIRLIHHLGPRHIGTLRTGLGRYLTYEAATALNVYLFASGGNTNASADLANALEIGLGEAVVCALLPSGWVEGAALSIDGDEDEDILRPGERRILNCVAEKEQREAGWASVRGDVQRHEIVGTDEALRRVGGAATSEMLHESVCVLLNAVRTNWRVLEDMESLSGYEVLSQLLYEKAGLVSLDVFHSLFEFLGIDFKTPSKSVVTNPQSYRTLALDIDLWARTNPSVQSAYFDHFSTLLATSKFARFTIKSKLVKVPLLKKLLFTVQLGTFTDEMEARLVGALRVVAQALWTSDAIKAIVAYLAANLHSSQDGTTSITPTSTISSIPVQADKSIVAQRAELILDALVTVLHSPHHLQRFAAALPASRILLLLLGEHPTPVVAAHILTLLGLMMNNSPSFGRKFELAHGWTVIRGIVPGAWDPSVHVAAFDLLFGRVGNNAVPEGQVVNPVVFPMILTALQRGLQRESGGHSDAVMDVLVGEMIELYGSIPTFRLLFKTKSTMAIFVDLYRDYLKLRREDGGGEGSGARLEGKLKALAGLLSDNSVVDPGQKQELRDISAGTQTTNASRRQSARTSLNILGGAEPTYVKTMIRLAAWRKNTATSERQRLRKMIQDRREARRQAANLQEWKRRIESDAELFPGWKRDIRWQLDDTEGPFRVRKKLQMEHGRLGREPDDDLPHFSREVFETEDDSSSVVHVEVPPWAETYEISATTQEDLEGYESDDKLRHIRHELAAGDVVEEVQNVTRVLGVDAWRIAAGLIILGKTHLYLVDGLYQNQQGEILAAVEAPKDAYLIPGVALEFESSRLTQKWPYNQLTAQSKRTFLFRDVGLEFYFKDNRTVLIVCSTPDSRQQILNKIAFVQARSSLESITPSGFRSPLINRMSARVTLALQGRDEVATATRRWQAREISNFAYLSILNQASGRTCNDLTQYPVFPWVLSDYSSQTLDLNSPESFRVLSKPMGALTPARREAASTRYSSLQSVDEEAFNYGTHFSSSMIVCHFMIRLAPFTHYFRRLQGGSWDLPDRLFHSIQRAWESASEDTRGDVRELIPEMFTCHEFLDNRANLDLGIQGNGERVDNVKLPPWCNDDPYLFIQLHRQALESELVSRGLPSWIDLIWGYKQRDSEALNVFHPLSYEGTIDLDSITDPMERDAAVGIIHNFGQTPRKLFTSPHPSRMIDGVKTLPLGTIYGIEESYNLLSHSTRPIHTIDGPVIQLVTDNISDKIIPCGSYYLNNPDVPHERIEWGFNDRSLRLYSDSRLQHIAESYDPTCATFVDATTCLTGSTDGSVNVWRIHRPGQGVRLKSTRQMQAHTQSVLCVSASKAWSIVVSGSGTESNRVQNGAAAIWDLKRGVHVWSILHATSVTSCAVMESTGNIATCCAASLKLHTLNGHFIATMEVAQPILTLAFHEREYSPMGVLATAIGGEIVLRTWKPKPSESQPVSDRTCNAPGGGVPRWDFVTLRTLSLQTEGISFATRMPRVTALKFAGESLFHGDEAGRVYSWNLPE</sequence>
<dbReference type="InterPro" id="IPR001680">
    <property type="entry name" value="WD40_rpt"/>
</dbReference>
<dbReference type="Gene3D" id="2.60.120.200">
    <property type="match status" value="1"/>
</dbReference>
<evidence type="ECO:0000313" key="7">
    <source>
        <dbReference type="Proteomes" id="UP000383932"/>
    </source>
</evidence>
<dbReference type="InterPro" id="IPR013320">
    <property type="entry name" value="ConA-like_dom_sf"/>
</dbReference>
<dbReference type="InterPro" id="IPR023362">
    <property type="entry name" value="PH-BEACH_dom"/>
</dbReference>
<proteinExistence type="predicted"/>
<dbReference type="InterPro" id="IPR000409">
    <property type="entry name" value="BEACH_dom"/>
</dbReference>
<dbReference type="Pfam" id="PF02138">
    <property type="entry name" value="Beach"/>
    <property type="match status" value="1"/>
</dbReference>
<keyword evidence="1" id="KW-0853">WD repeat</keyword>
<gene>
    <name evidence="6" type="ORF">CTheo_7910</name>
</gene>
<dbReference type="InterPro" id="IPR036372">
    <property type="entry name" value="BEACH_dom_sf"/>
</dbReference>
<dbReference type="OrthoDB" id="26681at2759"/>
<dbReference type="PANTHER" id="PTHR46108:SF4">
    <property type="entry name" value="BLUE CHEESE"/>
    <property type="match status" value="1"/>
</dbReference>
<evidence type="ECO:0000256" key="3">
    <source>
        <dbReference type="SAM" id="MobiDB-lite"/>
    </source>
</evidence>
<dbReference type="SUPFAM" id="SSF49899">
    <property type="entry name" value="Concanavalin A-like lectins/glucanases"/>
    <property type="match status" value="1"/>
</dbReference>
<dbReference type="CDD" id="cd06071">
    <property type="entry name" value="Beach"/>
    <property type="match status" value="1"/>
</dbReference>
<name>A0A5N5QB81_9AGAM</name>
<keyword evidence="7" id="KW-1185">Reference proteome</keyword>
<dbReference type="SMART" id="SM00320">
    <property type="entry name" value="WD40"/>
    <property type="match status" value="3"/>
</dbReference>
<feature type="domain" description="BEACH-type PH" evidence="5">
    <location>
        <begin position="1275"/>
        <end position="1397"/>
    </location>
</feature>
<feature type="compositionally biased region" description="Low complexity" evidence="3">
    <location>
        <begin position="503"/>
        <end position="515"/>
    </location>
</feature>
<dbReference type="SMART" id="SM01026">
    <property type="entry name" value="Beach"/>
    <property type="match status" value="1"/>
</dbReference>
<evidence type="ECO:0000256" key="1">
    <source>
        <dbReference type="ARBA" id="ARBA00022574"/>
    </source>
</evidence>
<dbReference type="Gene3D" id="2.130.10.10">
    <property type="entry name" value="YVTN repeat-like/Quinoprotein amine dehydrogenase"/>
    <property type="match status" value="1"/>
</dbReference>
<dbReference type="InterPro" id="IPR051944">
    <property type="entry name" value="BEACH_domain_protein"/>
</dbReference>
<reference evidence="6 7" key="1">
    <citation type="journal article" date="2019" name="Fungal Biol. Biotechnol.">
        <title>Draft genome sequence of fastidious pathogen Ceratobasidium theobromae, which causes vascular-streak dieback in Theobroma cacao.</title>
        <authorList>
            <person name="Ali S.S."/>
            <person name="Asman A."/>
            <person name="Shao J."/>
            <person name="Firmansyah A.P."/>
            <person name="Susilo A.W."/>
            <person name="Rosmana A."/>
            <person name="McMahon P."/>
            <person name="Junaid M."/>
            <person name="Guest D."/>
            <person name="Kheng T.Y."/>
            <person name="Meinhardt L.W."/>
            <person name="Bailey B.A."/>
        </authorList>
    </citation>
    <scope>NUCLEOTIDE SEQUENCE [LARGE SCALE GENOMIC DNA]</scope>
    <source>
        <strain evidence="6 7">CT2</strain>
    </source>
</reference>